<dbReference type="GO" id="GO:0005829">
    <property type="term" value="C:cytosol"/>
    <property type="evidence" value="ECO:0007669"/>
    <property type="project" value="TreeGrafter"/>
</dbReference>
<protein>
    <recommendedName>
        <fullName evidence="5">Armadillo-like helical domain-containing protein</fullName>
    </recommendedName>
</protein>
<dbReference type="PANTHER" id="PTHR13608:SF3">
    <property type="entry name" value="ARMADILLO-LIKE HELICAL DOMAIN-CONTAINING PROTEIN 3"/>
    <property type="match status" value="1"/>
</dbReference>
<dbReference type="PANTHER" id="PTHR13608">
    <property type="entry name" value="ARMADILLO-LIKE HELICAL DOMAIN-CONTAINING PROTEIN 3"/>
    <property type="match status" value="1"/>
</dbReference>
<dbReference type="EMBL" id="ML992554">
    <property type="protein sequence ID" value="KAF2218332.1"/>
    <property type="molecule type" value="Genomic_DNA"/>
</dbReference>
<keyword evidence="2" id="KW-0812">Transmembrane</keyword>
<evidence type="ECO:0000259" key="5">
    <source>
        <dbReference type="SMART" id="SM01158"/>
    </source>
</evidence>
<sequence length="641" mass="71672">MDQSPLTLQSRPDVFEPKVVQLYRQLFQVESDSCKLHEAAADDVQEVDDEDKLDGFWRELFLLKPDVPRLSQILDEVDGDDLLHNNHNSQQLLTSAVAAVRIGEAPQDEHALETLSCFFGKVLSKRYQAPSSDLIEVLAGLDHVDATFNDLVGALDRAIMQGRTAHVQQMAVQVAMTVISGAFHTSLLTYFTQRDLFPAITMLVLDADEPEKGILPFTLLGVLANCNKFEIHNPYLARINSLTDDVTLDKINQTIACGCMRLRDAYVSIQNDIPESWSFGGTLGYVGLGSLVGTKSPPPTPTDDQAKMLFAEQPLAEAAMLLALYDFTNHNKMFALQFVSEAKGRENTITGFGELCSLSSYLLQHAYRSSRTALYSHLVLLILRILVEDAAVVKKLAEVTNDIRLCRQRQPHLPLTKAARPYAAILLDVAMDCLNHNLRTKLDVNLYYQTIGLMVRILSYLNRSRTRLEYHWPELWRSLLSFVRFLSQYKDQLRGIAGIEEVVHSLVNVITLCLTQGEVFLPDTASLDDLFYKVVESNDPLQRLRDVYNLSQSSVASNIDTLIGAGVHFTEAFDKAGGNKKNVSPKDVMKIIKDGYETLSIGARDGTDHWTPYREQENKVQIKKITRAVVADAKTLGAPRS</sequence>
<dbReference type="SMART" id="SM01158">
    <property type="entry name" value="DUF1741"/>
    <property type="match status" value="1"/>
</dbReference>
<proteinExistence type="predicted"/>
<gene>
    <name evidence="6" type="ORF">BDZ85DRAFT_105851</name>
</gene>
<dbReference type="OrthoDB" id="2012278at2759"/>
<dbReference type="AlphaFoldDB" id="A0A6A6FXW9"/>
<name>A0A6A6FXW9_9PEZI</name>
<accession>A0A6A6FXW9</accession>
<feature type="domain" description="Armadillo-like helical" evidence="5">
    <location>
        <begin position="414"/>
        <end position="637"/>
    </location>
</feature>
<organism evidence="6 7">
    <name type="scientific">Elsinoe ampelina</name>
    <dbReference type="NCBI Taxonomy" id="302913"/>
    <lineage>
        <taxon>Eukaryota</taxon>
        <taxon>Fungi</taxon>
        <taxon>Dikarya</taxon>
        <taxon>Ascomycota</taxon>
        <taxon>Pezizomycotina</taxon>
        <taxon>Dothideomycetes</taxon>
        <taxon>Dothideomycetidae</taxon>
        <taxon>Myriangiales</taxon>
        <taxon>Elsinoaceae</taxon>
        <taxon>Elsinoe</taxon>
    </lineage>
</organism>
<evidence type="ECO:0000313" key="7">
    <source>
        <dbReference type="Proteomes" id="UP000799538"/>
    </source>
</evidence>
<dbReference type="InterPro" id="IPR039868">
    <property type="entry name" value="ARMD3-like"/>
</dbReference>
<evidence type="ECO:0000256" key="1">
    <source>
        <dbReference type="ARBA" id="ARBA00004370"/>
    </source>
</evidence>
<dbReference type="Proteomes" id="UP000799538">
    <property type="component" value="Unassembled WGS sequence"/>
</dbReference>
<keyword evidence="3" id="KW-1133">Transmembrane helix</keyword>
<evidence type="ECO:0000256" key="2">
    <source>
        <dbReference type="ARBA" id="ARBA00022692"/>
    </source>
</evidence>
<evidence type="ECO:0000256" key="3">
    <source>
        <dbReference type="ARBA" id="ARBA00022989"/>
    </source>
</evidence>
<keyword evidence="4" id="KW-0472">Membrane</keyword>
<evidence type="ECO:0000313" key="6">
    <source>
        <dbReference type="EMBL" id="KAF2218332.1"/>
    </source>
</evidence>
<dbReference type="Pfam" id="PF08427">
    <property type="entry name" value="ARMH3_C"/>
    <property type="match status" value="1"/>
</dbReference>
<dbReference type="GO" id="GO:0016020">
    <property type="term" value="C:membrane"/>
    <property type="evidence" value="ECO:0007669"/>
    <property type="project" value="UniProtKB-SubCell"/>
</dbReference>
<reference evidence="7" key="1">
    <citation type="journal article" date="2020" name="Stud. Mycol.">
        <title>101 Dothideomycetes genomes: A test case for predicting lifestyles and emergence of pathogens.</title>
        <authorList>
            <person name="Haridas S."/>
            <person name="Albert R."/>
            <person name="Binder M."/>
            <person name="Bloem J."/>
            <person name="LaButti K."/>
            <person name="Salamov A."/>
            <person name="Andreopoulos B."/>
            <person name="Baker S."/>
            <person name="Barry K."/>
            <person name="Bills G."/>
            <person name="Bluhm B."/>
            <person name="Cannon C."/>
            <person name="Castanera R."/>
            <person name="Culley D."/>
            <person name="Daum C."/>
            <person name="Ezra D."/>
            <person name="Gonzalez J."/>
            <person name="Henrissat B."/>
            <person name="Kuo A."/>
            <person name="Liang C."/>
            <person name="Lipzen A."/>
            <person name="Lutzoni F."/>
            <person name="Magnuson J."/>
            <person name="Mondo S."/>
            <person name="Nolan M."/>
            <person name="Ohm R."/>
            <person name="Pangilinan J."/>
            <person name="Park H.-J."/>
            <person name="Ramirez L."/>
            <person name="Alfaro M."/>
            <person name="Sun H."/>
            <person name="Tritt A."/>
            <person name="Yoshinaga Y."/>
            <person name="Zwiers L.-H."/>
            <person name="Turgeon B."/>
            <person name="Goodwin S."/>
            <person name="Spatafora J."/>
            <person name="Crous P."/>
            <person name="Grigoriev I."/>
        </authorList>
    </citation>
    <scope>NUCLEOTIDE SEQUENCE [LARGE SCALE GENOMIC DNA]</scope>
    <source>
        <strain evidence="7">CECT 20119</strain>
    </source>
</reference>
<evidence type="ECO:0000256" key="4">
    <source>
        <dbReference type="ARBA" id="ARBA00023136"/>
    </source>
</evidence>
<dbReference type="InterPro" id="IPR013636">
    <property type="entry name" value="ARMH3_C"/>
</dbReference>
<keyword evidence="7" id="KW-1185">Reference proteome</keyword>
<comment type="subcellular location">
    <subcellularLocation>
        <location evidence="1">Membrane</location>
    </subcellularLocation>
</comment>